<dbReference type="InterPro" id="IPR005123">
    <property type="entry name" value="Oxoglu/Fe-dep_dioxygenase_dom"/>
</dbReference>
<dbReference type="OrthoDB" id="430522at2759"/>
<evidence type="ECO:0000256" key="2">
    <source>
        <dbReference type="ARBA" id="ARBA00022723"/>
    </source>
</evidence>
<evidence type="ECO:0000313" key="9">
    <source>
        <dbReference type="Proteomes" id="UP000239649"/>
    </source>
</evidence>
<keyword evidence="2" id="KW-0479">Metal-binding</keyword>
<comment type="caution">
    <text evidence="8">The sequence shown here is derived from an EMBL/GenBank/DDBJ whole genome shotgun (WGS) entry which is preliminary data.</text>
</comment>
<feature type="region of interest" description="Disordered" evidence="6">
    <location>
        <begin position="294"/>
        <end position="366"/>
    </location>
</feature>
<sequence>MRAPDKKPRCTGPTSGGGKSGGGGKAGAATGSSAKSELAAALKWLNSYPRVSRWMAQYDIEALVDAGGGIVRIDNFLPEQVARGALAILRRLPPGRWRPTEAAEDYTHNNISHAFWSVKGGIGGADGGGSNDAALKALLRAFTLLRPEQLNAFSAARYDRGHHIAPHDDRAYTPVKLDTGEVITCSRDLTCVYYLTSDWQEEWGGALVDLEAPPEEGEEAAEAGGSDAALQRRAARRHSRGQGRLYVPRWNSAVFFRVPRYHAVTPLTTDRPRYSVFGWFLQPGRLYELYTGEGEQDGEQQQQDEEQQKEKTSDRRTDGQAQQGRLQQGDAAAAAPTAEQQQQRPGGKRRHKKQRRQKAAEGAPQCLLAQRLLARLAAGGGAEGGGEG</sequence>
<feature type="compositionally biased region" description="Gly residues" evidence="6">
    <location>
        <begin position="14"/>
        <end position="26"/>
    </location>
</feature>
<feature type="region of interest" description="Disordered" evidence="6">
    <location>
        <begin position="1"/>
        <end position="30"/>
    </location>
</feature>
<keyword evidence="3" id="KW-0223">Dioxygenase</keyword>
<feature type="compositionally biased region" description="Basic and acidic residues" evidence="6">
    <location>
        <begin position="306"/>
        <end position="318"/>
    </location>
</feature>
<dbReference type="PANTHER" id="PTHR12117:SF0">
    <property type="entry name" value="PROLYL 3-HYDROXYLASE OGFOD1"/>
    <property type="match status" value="1"/>
</dbReference>
<dbReference type="InterPro" id="IPR051842">
    <property type="entry name" value="uS12_prolyl_hydroxylase"/>
</dbReference>
<feature type="compositionally biased region" description="Acidic residues" evidence="6">
    <location>
        <begin position="294"/>
        <end position="305"/>
    </location>
</feature>
<dbReference type="Pfam" id="PF13640">
    <property type="entry name" value="2OG-FeII_Oxy_3"/>
    <property type="match status" value="1"/>
</dbReference>
<organism evidence="8 9">
    <name type="scientific">Micractinium conductrix</name>
    <dbReference type="NCBI Taxonomy" id="554055"/>
    <lineage>
        <taxon>Eukaryota</taxon>
        <taxon>Viridiplantae</taxon>
        <taxon>Chlorophyta</taxon>
        <taxon>core chlorophytes</taxon>
        <taxon>Trebouxiophyceae</taxon>
        <taxon>Chlorellales</taxon>
        <taxon>Chlorellaceae</taxon>
        <taxon>Chlorella clade</taxon>
        <taxon>Micractinium</taxon>
    </lineage>
</organism>
<feature type="region of interest" description="Disordered" evidence="6">
    <location>
        <begin position="213"/>
        <end position="237"/>
    </location>
</feature>
<accession>A0A2P6VS67</accession>
<feature type="compositionally biased region" description="Basic residues" evidence="6">
    <location>
        <begin position="346"/>
        <end position="357"/>
    </location>
</feature>
<evidence type="ECO:0000256" key="5">
    <source>
        <dbReference type="ARBA" id="ARBA00023004"/>
    </source>
</evidence>
<gene>
    <name evidence="8" type="primary">g907</name>
    <name evidence="8" type="ORF">C2E20_0907</name>
</gene>
<feature type="domain" description="Fe2OG dioxygenase" evidence="7">
    <location>
        <begin position="146"/>
        <end position="283"/>
    </location>
</feature>
<dbReference type="SMART" id="SM00702">
    <property type="entry name" value="P4Hc"/>
    <property type="match status" value="1"/>
</dbReference>
<dbReference type="GO" id="GO:0016705">
    <property type="term" value="F:oxidoreductase activity, acting on paired donors, with incorporation or reduction of molecular oxygen"/>
    <property type="evidence" value="ECO:0007669"/>
    <property type="project" value="InterPro"/>
</dbReference>
<dbReference type="GO" id="GO:0051213">
    <property type="term" value="F:dioxygenase activity"/>
    <property type="evidence" value="ECO:0007669"/>
    <property type="project" value="UniProtKB-KW"/>
</dbReference>
<dbReference type="PROSITE" id="PS51471">
    <property type="entry name" value="FE2OG_OXY"/>
    <property type="match status" value="1"/>
</dbReference>
<dbReference type="AlphaFoldDB" id="A0A2P6VS67"/>
<dbReference type="PANTHER" id="PTHR12117">
    <property type="entry name" value="HISTONE ACETYLTRANSFERASE COMPLEX"/>
    <property type="match status" value="1"/>
</dbReference>
<proteinExistence type="predicted"/>
<reference evidence="8 9" key="1">
    <citation type="journal article" date="2018" name="Plant J.">
        <title>Genome sequences of Chlorella sorokiniana UTEX 1602 and Micractinium conductrix SAG 241.80: implications to maltose excretion by a green alga.</title>
        <authorList>
            <person name="Arriola M.B."/>
            <person name="Velmurugan N."/>
            <person name="Zhang Y."/>
            <person name="Plunkett M.H."/>
            <person name="Hondzo H."/>
            <person name="Barney B.M."/>
        </authorList>
    </citation>
    <scope>NUCLEOTIDE SEQUENCE [LARGE SCALE GENOMIC DNA]</scope>
    <source>
        <strain evidence="8 9">SAG 241.80</strain>
    </source>
</reference>
<dbReference type="InterPro" id="IPR006620">
    <property type="entry name" value="Pro_4_hyd_alph"/>
</dbReference>
<evidence type="ECO:0000259" key="7">
    <source>
        <dbReference type="PROSITE" id="PS51471"/>
    </source>
</evidence>
<evidence type="ECO:0000256" key="4">
    <source>
        <dbReference type="ARBA" id="ARBA00023002"/>
    </source>
</evidence>
<keyword evidence="4" id="KW-0560">Oxidoreductase</keyword>
<comment type="cofactor">
    <cofactor evidence="1">
        <name>L-ascorbate</name>
        <dbReference type="ChEBI" id="CHEBI:38290"/>
    </cofactor>
</comment>
<dbReference type="InterPro" id="IPR044862">
    <property type="entry name" value="Pro_4_hyd_alph_FE2OG_OXY"/>
</dbReference>
<evidence type="ECO:0000256" key="3">
    <source>
        <dbReference type="ARBA" id="ARBA00022964"/>
    </source>
</evidence>
<dbReference type="Proteomes" id="UP000239649">
    <property type="component" value="Unassembled WGS sequence"/>
</dbReference>
<evidence type="ECO:0000256" key="1">
    <source>
        <dbReference type="ARBA" id="ARBA00001961"/>
    </source>
</evidence>
<name>A0A2P6VS67_9CHLO</name>
<evidence type="ECO:0000256" key="6">
    <source>
        <dbReference type="SAM" id="MobiDB-lite"/>
    </source>
</evidence>
<dbReference type="GO" id="GO:0031418">
    <property type="term" value="F:L-ascorbic acid binding"/>
    <property type="evidence" value="ECO:0007669"/>
    <property type="project" value="InterPro"/>
</dbReference>
<dbReference type="EMBL" id="LHPF02000001">
    <property type="protein sequence ID" value="PSC76917.1"/>
    <property type="molecule type" value="Genomic_DNA"/>
</dbReference>
<protein>
    <submittedName>
        <fullName evidence="8">Cupin superfamily subfamily</fullName>
    </submittedName>
</protein>
<dbReference type="STRING" id="554055.A0A2P6VS67"/>
<keyword evidence="5" id="KW-0408">Iron</keyword>
<dbReference type="Gene3D" id="2.60.120.620">
    <property type="entry name" value="q2cbj1_9rhob like domain"/>
    <property type="match status" value="1"/>
</dbReference>
<evidence type="ECO:0000313" key="8">
    <source>
        <dbReference type="EMBL" id="PSC76917.1"/>
    </source>
</evidence>
<feature type="compositionally biased region" description="Low complexity" evidence="6">
    <location>
        <begin position="319"/>
        <end position="345"/>
    </location>
</feature>
<dbReference type="GO" id="GO:0005506">
    <property type="term" value="F:iron ion binding"/>
    <property type="evidence" value="ECO:0007669"/>
    <property type="project" value="InterPro"/>
</dbReference>
<keyword evidence="9" id="KW-1185">Reference proteome</keyword>